<dbReference type="eggNOG" id="arCOG07473">
    <property type="taxonomic scope" value="Archaea"/>
</dbReference>
<feature type="transmembrane region" description="Helical" evidence="1">
    <location>
        <begin position="53"/>
        <end position="75"/>
    </location>
</feature>
<keyword evidence="1" id="KW-1133">Transmembrane helix</keyword>
<dbReference type="Pfam" id="PF18898">
    <property type="entry name" value="DUF5654"/>
    <property type="match status" value="1"/>
</dbReference>
<keyword evidence="3" id="KW-1185">Reference proteome</keyword>
<accession>F0TC42</accession>
<proteinExistence type="predicted"/>
<evidence type="ECO:0000313" key="2">
    <source>
        <dbReference type="EMBL" id="ADZ09193.1"/>
    </source>
</evidence>
<dbReference type="STRING" id="877455.Metbo_0946"/>
<dbReference type="AlphaFoldDB" id="F0TC42"/>
<dbReference type="EMBL" id="CP002551">
    <property type="protein sequence ID" value="ADZ09193.1"/>
    <property type="molecule type" value="Genomic_DNA"/>
</dbReference>
<reference evidence="2 3" key="2">
    <citation type="journal article" date="2014" name="Int. J. Syst. Evol. Microbiol.">
        <title>Methanobacterium paludis sp. nov. and a novel strain of Methanobacterium lacus isolated from northern peatlands.</title>
        <authorList>
            <person name="Cadillo-Quiroz H."/>
            <person name="Brauer S.L."/>
            <person name="Goodson N."/>
            <person name="Yavitt J.B."/>
            <person name="Zinder S.H."/>
        </authorList>
    </citation>
    <scope>NUCLEOTIDE SEQUENCE [LARGE SCALE GENOMIC DNA]</scope>
    <source>
        <strain evidence="2 3">AL-21</strain>
    </source>
</reference>
<dbReference type="Proteomes" id="UP000007490">
    <property type="component" value="Chromosome"/>
</dbReference>
<keyword evidence="1" id="KW-0812">Transmembrane</keyword>
<feature type="transmembrane region" description="Helical" evidence="1">
    <location>
        <begin position="12"/>
        <end position="33"/>
    </location>
</feature>
<evidence type="ECO:0000313" key="3">
    <source>
        <dbReference type="Proteomes" id="UP000007490"/>
    </source>
</evidence>
<name>F0TC42_METLA</name>
<dbReference type="InterPro" id="IPR043713">
    <property type="entry name" value="DUF5654"/>
</dbReference>
<dbReference type="HOGENOM" id="CLU_183471_0_0_2"/>
<reference evidence="3" key="1">
    <citation type="submission" date="2011-02" db="EMBL/GenBank/DDBJ databases">
        <title>Complete sequence of Methanobacterium sp. AL-21.</title>
        <authorList>
            <consortium name="US DOE Joint Genome Institute"/>
            <person name="Lucas S."/>
            <person name="Copeland A."/>
            <person name="Lapidus A."/>
            <person name="Cheng J.-F."/>
            <person name="Goodwin L."/>
            <person name="Pitluck S."/>
            <person name="Chertkov O."/>
            <person name="Detter J.C."/>
            <person name="Han C."/>
            <person name="Tapia R."/>
            <person name="Land M."/>
            <person name="Hauser L."/>
            <person name="Kyrpides N."/>
            <person name="Ivanova N."/>
            <person name="Mikhailova N."/>
            <person name="Pagani I."/>
            <person name="Cadillo-Quiroz H."/>
            <person name="Imachi H."/>
            <person name="Zinder S."/>
            <person name="Liu W."/>
            <person name="Woyke T."/>
        </authorList>
    </citation>
    <scope>NUCLEOTIDE SEQUENCE [LARGE SCALE GENOMIC DNA]</scope>
    <source>
        <strain evidence="3">AL-21</strain>
    </source>
</reference>
<dbReference type="GeneID" id="10277395"/>
<dbReference type="OrthoDB" id="117061at2157"/>
<organism evidence="2 3">
    <name type="scientific">Methanobacterium lacus (strain AL-21)</name>
    <dbReference type="NCBI Taxonomy" id="877455"/>
    <lineage>
        <taxon>Archaea</taxon>
        <taxon>Methanobacteriati</taxon>
        <taxon>Methanobacteriota</taxon>
        <taxon>Methanomada group</taxon>
        <taxon>Methanobacteria</taxon>
        <taxon>Methanobacteriales</taxon>
        <taxon>Methanobacteriaceae</taxon>
        <taxon>Methanobacterium</taxon>
    </lineage>
</organism>
<protein>
    <submittedName>
        <fullName evidence="2">Uncharacterized protein</fullName>
    </submittedName>
</protein>
<gene>
    <name evidence="2" type="ordered locus">Metbo_0946</name>
</gene>
<dbReference type="KEGG" id="mel:Metbo_0946"/>
<sequence>MKEKTEEVKTQVAQTISTLMTVAFGLIAALAWNDAIKAIILQYMPKGSGITGLLIYAVIITIIAVVATIIIARALGKPPVQEVRIVE</sequence>
<dbReference type="RefSeq" id="WP_013644544.1">
    <property type="nucleotide sequence ID" value="NC_015216.1"/>
</dbReference>
<keyword evidence="1" id="KW-0472">Membrane</keyword>
<evidence type="ECO:0000256" key="1">
    <source>
        <dbReference type="SAM" id="Phobius"/>
    </source>
</evidence>